<protein>
    <recommendedName>
        <fullName evidence="12">Branchpoint-bridging protein</fullName>
    </recommendedName>
</protein>
<evidence type="ECO:0000313" key="15">
    <source>
        <dbReference type="EMBL" id="KAJ8601563.1"/>
    </source>
</evidence>
<keyword evidence="4 12" id="KW-0479">Metal-binding</keyword>
<feature type="region of interest" description="Disordered" evidence="13">
    <location>
        <begin position="370"/>
        <end position="390"/>
    </location>
</feature>
<dbReference type="PROSITE" id="PS50084">
    <property type="entry name" value="KH_TYPE_1"/>
    <property type="match status" value="1"/>
</dbReference>
<dbReference type="InterPro" id="IPR047086">
    <property type="entry name" value="SF1-HH_sf"/>
</dbReference>
<dbReference type="GO" id="GO:0003729">
    <property type="term" value="F:mRNA binding"/>
    <property type="evidence" value="ECO:0007669"/>
    <property type="project" value="TreeGrafter"/>
</dbReference>
<dbReference type="InterPro" id="IPR036875">
    <property type="entry name" value="Znf_CCHC_sf"/>
</dbReference>
<organism evidence="15 16">
    <name type="scientific">Chrysophaeum taylorii</name>
    <dbReference type="NCBI Taxonomy" id="2483200"/>
    <lineage>
        <taxon>Eukaryota</taxon>
        <taxon>Sar</taxon>
        <taxon>Stramenopiles</taxon>
        <taxon>Ochrophyta</taxon>
        <taxon>Pelagophyceae</taxon>
        <taxon>Pelagomonadales</taxon>
        <taxon>Pelagomonadaceae</taxon>
        <taxon>Chrysophaeum</taxon>
    </lineage>
</organism>
<evidence type="ECO:0000256" key="1">
    <source>
        <dbReference type="ARBA" id="ARBA00004123"/>
    </source>
</evidence>
<keyword evidence="7 11" id="KW-0694">RNA-binding</keyword>
<evidence type="ECO:0000256" key="4">
    <source>
        <dbReference type="ARBA" id="ARBA00022723"/>
    </source>
</evidence>
<comment type="similarity">
    <text evidence="2 12">Belongs to the BBP/SF1 family.</text>
</comment>
<keyword evidence="5 10" id="KW-0863">Zinc-finger</keyword>
<dbReference type="GO" id="GO:0045131">
    <property type="term" value="F:pre-mRNA branch point binding"/>
    <property type="evidence" value="ECO:0007669"/>
    <property type="project" value="UniProtKB-UniRule"/>
</dbReference>
<dbReference type="AlphaFoldDB" id="A0AAD7UBL4"/>
<evidence type="ECO:0000313" key="16">
    <source>
        <dbReference type="Proteomes" id="UP001230188"/>
    </source>
</evidence>
<evidence type="ECO:0000256" key="13">
    <source>
        <dbReference type="SAM" id="MobiDB-lite"/>
    </source>
</evidence>
<dbReference type="Gene3D" id="4.10.60.10">
    <property type="entry name" value="Zinc finger, CCHC-type"/>
    <property type="match status" value="1"/>
</dbReference>
<evidence type="ECO:0000256" key="9">
    <source>
        <dbReference type="ARBA" id="ARBA00023242"/>
    </source>
</evidence>
<feature type="compositionally biased region" description="Low complexity" evidence="13">
    <location>
        <begin position="561"/>
        <end position="579"/>
    </location>
</feature>
<feature type="region of interest" description="Disordered" evidence="13">
    <location>
        <begin position="264"/>
        <end position="285"/>
    </location>
</feature>
<evidence type="ECO:0000256" key="11">
    <source>
        <dbReference type="PROSITE-ProRule" id="PRU00117"/>
    </source>
</evidence>
<dbReference type="PANTHER" id="PTHR11208:SF45">
    <property type="entry name" value="SPLICING FACTOR 1"/>
    <property type="match status" value="1"/>
</dbReference>
<dbReference type="InterPro" id="IPR001878">
    <property type="entry name" value="Znf_CCHC"/>
</dbReference>
<evidence type="ECO:0000259" key="14">
    <source>
        <dbReference type="PROSITE" id="PS50158"/>
    </source>
</evidence>
<dbReference type="GO" id="GO:0005681">
    <property type="term" value="C:spliceosomal complex"/>
    <property type="evidence" value="ECO:0007669"/>
    <property type="project" value="UniProtKB-KW"/>
</dbReference>
<dbReference type="SUPFAM" id="SSF57756">
    <property type="entry name" value="Retrovirus zinc finger-like domains"/>
    <property type="match status" value="1"/>
</dbReference>
<comment type="function">
    <text evidence="12">Necessary for the splicing of pre-mRNA. Has a role in the recognition of the branch site (5'-UACUAAC-3'), the pyrimidine tract and the 3'-splice site at the 3'-end of introns.</text>
</comment>
<proteinExistence type="inferred from homology"/>
<feature type="region of interest" description="Disordered" evidence="13">
    <location>
        <begin position="162"/>
        <end position="195"/>
    </location>
</feature>
<evidence type="ECO:0000256" key="7">
    <source>
        <dbReference type="ARBA" id="ARBA00022884"/>
    </source>
</evidence>
<keyword evidence="8 12" id="KW-0508">mRNA splicing</keyword>
<dbReference type="InterPro" id="IPR036612">
    <property type="entry name" value="KH_dom_type_1_sf"/>
</dbReference>
<keyword evidence="9 12" id="KW-0539">Nucleus</keyword>
<gene>
    <name evidence="15" type="ORF">CTAYLR_005208</name>
</gene>
<keyword evidence="3 12" id="KW-0507">mRNA processing</keyword>
<dbReference type="SMART" id="SM00343">
    <property type="entry name" value="ZnF_C2HC"/>
    <property type="match status" value="2"/>
</dbReference>
<dbReference type="InterPro" id="IPR032570">
    <property type="entry name" value="SF1-HH"/>
</dbReference>
<dbReference type="Gene3D" id="3.30.1370.10">
    <property type="entry name" value="K Homology domain, type 1"/>
    <property type="match status" value="1"/>
</dbReference>
<evidence type="ECO:0000256" key="10">
    <source>
        <dbReference type="PROSITE-ProRule" id="PRU00047"/>
    </source>
</evidence>
<dbReference type="GO" id="GO:0048024">
    <property type="term" value="P:regulation of mRNA splicing, via spliceosome"/>
    <property type="evidence" value="ECO:0007669"/>
    <property type="project" value="TreeGrafter"/>
</dbReference>
<evidence type="ECO:0000256" key="5">
    <source>
        <dbReference type="ARBA" id="ARBA00022771"/>
    </source>
</evidence>
<evidence type="ECO:0000256" key="12">
    <source>
        <dbReference type="RuleBase" id="RU367126"/>
    </source>
</evidence>
<dbReference type="CDD" id="cd02395">
    <property type="entry name" value="KH-I_BBP"/>
    <property type="match status" value="1"/>
</dbReference>
<dbReference type="SMART" id="SM00322">
    <property type="entry name" value="KH"/>
    <property type="match status" value="1"/>
</dbReference>
<feature type="compositionally biased region" description="Pro residues" evidence="13">
    <location>
        <begin position="270"/>
        <end position="279"/>
    </location>
</feature>
<name>A0AAD7UBL4_9STRA</name>
<feature type="compositionally biased region" description="Basic and acidic residues" evidence="13">
    <location>
        <begin position="372"/>
        <end position="390"/>
    </location>
</feature>
<feature type="region of interest" description="Disordered" evidence="13">
    <location>
        <begin position="549"/>
        <end position="579"/>
    </location>
</feature>
<dbReference type="PROSITE" id="PS50158">
    <property type="entry name" value="ZF_CCHC"/>
    <property type="match status" value="1"/>
</dbReference>
<sequence length="694" mass="76860">MMGEDVYAHEEKQERLAEQKTLHRPMRSWYADARNGDLEAEYGPFPAFWQELDAWAGWRAVRKLYLRFQDTGVCSSEWLSEKKKTTSASGSRPSEPPPPPPSSSSSNGCGDEDAAMIRELYEPMRAWYERRAGLREKHGAFPSSAGALRTWTAFGDVTNAFLEDGDDHPAPRKRKRHRFTDATTRSRSNGEGNGGQLVVVRLAKKSVDPRSSSQAAANSLVLHQQAAGLAPGLSHEQRQELMLLQMRLRTVQERSMNFAVEFEKWNGDPNRPPSPPPIYGPDGKRANTAEVRFRQQLDRERSEILAAMGKIQPQAAAALGDAPKKPVRKLYIPIKEYPNVCFMGLILGPRGNHHKRMERETGCKIRIRGRGSLREGSRGKDAQRDMDDEKDDLHVYIEGPTDEAVRMATEMVEPLLNPESSAVDELKEKHQLELAEINGTIRADEYCHICGEKGHRQWECPAKQRTYAMANVRCALCGDTSHPTRDCALNKNGAAQAAESSSPLDANAQRVKVDSQFLDFMSELGEDPGLGFKPIHARGTVKVNVPAPTLQSVHPPPPANPASSVPETATAPAPSKPTTIHQRAITVTPKPIQFAPGQPSHTPPPAAAAVVQPAPQPQQPRVWFSPPAPGAPQWSAAAYPTYNPYQQYYGYYAQQQQQQQNYAQASALNPYMMMQQHAYAAAYRAPPRPSHGGS</sequence>
<evidence type="ECO:0000256" key="2">
    <source>
        <dbReference type="ARBA" id="ARBA00010382"/>
    </source>
</evidence>
<keyword evidence="6 12" id="KW-0862">Zinc</keyword>
<feature type="domain" description="CCHC-type" evidence="14">
    <location>
        <begin position="447"/>
        <end position="461"/>
    </location>
</feature>
<dbReference type="EMBL" id="JAQMWT010000421">
    <property type="protein sequence ID" value="KAJ8601563.1"/>
    <property type="molecule type" value="Genomic_DNA"/>
</dbReference>
<feature type="compositionally biased region" description="Polar residues" evidence="13">
    <location>
        <begin position="181"/>
        <end position="190"/>
    </location>
</feature>
<reference evidence="15" key="1">
    <citation type="submission" date="2023-01" db="EMBL/GenBank/DDBJ databases">
        <title>Metagenome sequencing of chrysophaentin producing Chrysophaeum taylorii.</title>
        <authorList>
            <person name="Davison J."/>
            <person name="Bewley C."/>
        </authorList>
    </citation>
    <scope>NUCLEOTIDE SEQUENCE</scope>
    <source>
        <strain evidence="15">NIES-1699</strain>
    </source>
</reference>
<comment type="caution">
    <text evidence="15">The sequence shown here is derived from an EMBL/GenBank/DDBJ whole genome shotgun (WGS) entry which is preliminary data.</text>
</comment>
<dbReference type="Pfam" id="PF22675">
    <property type="entry name" value="KH-I_KHDC4-BBP"/>
    <property type="match status" value="1"/>
</dbReference>
<dbReference type="Pfam" id="PF16275">
    <property type="entry name" value="SF1-HH"/>
    <property type="match status" value="1"/>
</dbReference>
<dbReference type="GO" id="GO:0008270">
    <property type="term" value="F:zinc ion binding"/>
    <property type="evidence" value="ECO:0007669"/>
    <property type="project" value="UniProtKB-UniRule"/>
</dbReference>
<keyword evidence="16" id="KW-1185">Reference proteome</keyword>
<evidence type="ECO:0000256" key="8">
    <source>
        <dbReference type="ARBA" id="ARBA00023187"/>
    </source>
</evidence>
<dbReference type="Gene3D" id="6.10.140.1790">
    <property type="match status" value="1"/>
</dbReference>
<feature type="region of interest" description="Disordered" evidence="13">
    <location>
        <begin position="80"/>
        <end position="111"/>
    </location>
</feature>
<dbReference type="GO" id="GO:0000398">
    <property type="term" value="P:mRNA splicing, via spliceosome"/>
    <property type="evidence" value="ECO:0007669"/>
    <property type="project" value="UniProtKB-UniRule"/>
</dbReference>
<dbReference type="InterPro" id="IPR055256">
    <property type="entry name" value="KH_1_KHDC4/BBP-like"/>
</dbReference>
<dbReference type="InterPro" id="IPR045071">
    <property type="entry name" value="BBP-like"/>
</dbReference>
<accession>A0AAD7UBL4</accession>
<dbReference type="Proteomes" id="UP001230188">
    <property type="component" value="Unassembled WGS sequence"/>
</dbReference>
<evidence type="ECO:0000256" key="6">
    <source>
        <dbReference type="ARBA" id="ARBA00022833"/>
    </source>
</evidence>
<evidence type="ECO:0000256" key="3">
    <source>
        <dbReference type="ARBA" id="ARBA00022664"/>
    </source>
</evidence>
<keyword evidence="12" id="KW-0747">Spliceosome</keyword>
<dbReference type="InterPro" id="IPR004087">
    <property type="entry name" value="KH_dom"/>
</dbReference>
<dbReference type="SUPFAM" id="SSF54791">
    <property type="entry name" value="Eukaryotic type KH-domain (KH-domain type I)"/>
    <property type="match status" value="1"/>
</dbReference>
<dbReference type="PANTHER" id="PTHR11208">
    <property type="entry name" value="RNA-BINDING PROTEIN RELATED"/>
    <property type="match status" value="1"/>
</dbReference>
<comment type="subcellular location">
    <subcellularLocation>
        <location evidence="1 12">Nucleus</location>
    </subcellularLocation>
</comment>